<dbReference type="OrthoDB" id="286637at2759"/>
<dbReference type="InterPro" id="IPR011992">
    <property type="entry name" value="EF-hand-dom_pair"/>
</dbReference>
<dbReference type="SUPFAM" id="SSF47473">
    <property type="entry name" value="EF-hand"/>
    <property type="match status" value="1"/>
</dbReference>
<evidence type="ECO:0000313" key="4">
    <source>
        <dbReference type="EMBL" id="GER37098.1"/>
    </source>
</evidence>
<dbReference type="PANTHER" id="PTHR12281">
    <property type="entry name" value="RP42 RELATED"/>
    <property type="match status" value="1"/>
</dbReference>
<name>A0A5A7PWS2_STRAF</name>
<protein>
    <recommendedName>
        <fullName evidence="1">Defective in cullin neddylation protein</fullName>
    </recommendedName>
</protein>
<keyword evidence="5" id="KW-1185">Reference proteome</keyword>
<dbReference type="EMBL" id="BKCP01005283">
    <property type="protein sequence ID" value="GER37098.1"/>
    <property type="molecule type" value="Genomic_DNA"/>
</dbReference>
<feature type="region of interest" description="Disordered" evidence="2">
    <location>
        <begin position="1"/>
        <end position="31"/>
    </location>
</feature>
<dbReference type="InterPro" id="IPR042460">
    <property type="entry name" value="DCN1-like_PONY"/>
</dbReference>
<accession>A0A5A7PWS2</accession>
<organism evidence="4 5">
    <name type="scientific">Striga asiatica</name>
    <name type="common">Asiatic witchweed</name>
    <name type="synonym">Buchnera asiatica</name>
    <dbReference type="NCBI Taxonomy" id="4170"/>
    <lineage>
        <taxon>Eukaryota</taxon>
        <taxon>Viridiplantae</taxon>
        <taxon>Streptophyta</taxon>
        <taxon>Embryophyta</taxon>
        <taxon>Tracheophyta</taxon>
        <taxon>Spermatophyta</taxon>
        <taxon>Magnoliopsida</taxon>
        <taxon>eudicotyledons</taxon>
        <taxon>Gunneridae</taxon>
        <taxon>Pentapetalae</taxon>
        <taxon>asterids</taxon>
        <taxon>lamiids</taxon>
        <taxon>Lamiales</taxon>
        <taxon>Orobanchaceae</taxon>
        <taxon>Buchnereae</taxon>
        <taxon>Striga</taxon>
    </lineage>
</organism>
<dbReference type="InterPro" id="IPR014764">
    <property type="entry name" value="DCN-prot"/>
</dbReference>
<dbReference type="GO" id="GO:0000151">
    <property type="term" value="C:ubiquitin ligase complex"/>
    <property type="evidence" value="ECO:0007669"/>
    <property type="project" value="TreeGrafter"/>
</dbReference>
<evidence type="ECO:0000256" key="2">
    <source>
        <dbReference type="SAM" id="MobiDB-lite"/>
    </source>
</evidence>
<dbReference type="GO" id="GO:0032182">
    <property type="term" value="F:ubiquitin-like protein binding"/>
    <property type="evidence" value="ECO:0007669"/>
    <property type="project" value="TreeGrafter"/>
</dbReference>
<dbReference type="GO" id="GO:0097602">
    <property type="term" value="F:cullin family protein binding"/>
    <property type="evidence" value="ECO:0007669"/>
    <property type="project" value="TreeGrafter"/>
</dbReference>
<dbReference type="Pfam" id="PF03556">
    <property type="entry name" value="Cullin_binding"/>
    <property type="match status" value="1"/>
</dbReference>
<evidence type="ECO:0000259" key="3">
    <source>
        <dbReference type="PROSITE" id="PS51229"/>
    </source>
</evidence>
<dbReference type="Gene3D" id="1.10.238.10">
    <property type="entry name" value="EF-hand"/>
    <property type="match status" value="1"/>
</dbReference>
<dbReference type="PROSITE" id="PS51229">
    <property type="entry name" value="DCUN1"/>
    <property type="match status" value="1"/>
</dbReference>
<dbReference type="AlphaFoldDB" id="A0A5A7PWS2"/>
<evidence type="ECO:0000313" key="5">
    <source>
        <dbReference type="Proteomes" id="UP000325081"/>
    </source>
</evidence>
<dbReference type="InterPro" id="IPR005176">
    <property type="entry name" value="PONY_dom"/>
</dbReference>
<dbReference type="GO" id="GO:0045116">
    <property type="term" value="P:protein neddylation"/>
    <property type="evidence" value="ECO:0007669"/>
    <property type="project" value="TreeGrafter"/>
</dbReference>
<dbReference type="PANTHER" id="PTHR12281:SF25">
    <property type="entry name" value="DEFECTIVE IN CULLIN NEDDYLATION PROTEIN"/>
    <property type="match status" value="1"/>
</dbReference>
<dbReference type="GO" id="GO:0031624">
    <property type="term" value="F:ubiquitin conjugating enzyme binding"/>
    <property type="evidence" value="ECO:0007669"/>
    <property type="project" value="TreeGrafter"/>
</dbReference>
<reference evidence="5" key="1">
    <citation type="journal article" date="2019" name="Curr. Biol.">
        <title>Genome Sequence of Striga asiatica Provides Insight into the Evolution of Plant Parasitism.</title>
        <authorList>
            <person name="Yoshida S."/>
            <person name="Kim S."/>
            <person name="Wafula E.K."/>
            <person name="Tanskanen J."/>
            <person name="Kim Y.M."/>
            <person name="Honaas L."/>
            <person name="Yang Z."/>
            <person name="Spallek T."/>
            <person name="Conn C.E."/>
            <person name="Ichihashi Y."/>
            <person name="Cheong K."/>
            <person name="Cui S."/>
            <person name="Der J.P."/>
            <person name="Gundlach H."/>
            <person name="Jiao Y."/>
            <person name="Hori C."/>
            <person name="Ishida J.K."/>
            <person name="Kasahara H."/>
            <person name="Kiba T."/>
            <person name="Kim M.S."/>
            <person name="Koo N."/>
            <person name="Laohavisit A."/>
            <person name="Lee Y.H."/>
            <person name="Lumba S."/>
            <person name="McCourt P."/>
            <person name="Mortimer J.C."/>
            <person name="Mutuku J.M."/>
            <person name="Nomura T."/>
            <person name="Sasaki-Sekimoto Y."/>
            <person name="Seto Y."/>
            <person name="Wang Y."/>
            <person name="Wakatake T."/>
            <person name="Sakakibara H."/>
            <person name="Demura T."/>
            <person name="Yamaguchi S."/>
            <person name="Yoneyama K."/>
            <person name="Manabe R.I."/>
            <person name="Nelson D.C."/>
            <person name="Schulman A.H."/>
            <person name="Timko M.P."/>
            <person name="dePamphilis C.W."/>
            <person name="Choi D."/>
            <person name="Shirasu K."/>
        </authorList>
    </citation>
    <scope>NUCLEOTIDE SEQUENCE [LARGE SCALE GENOMIC DNA]</scope>
    <source>
        <strain evidence="5">cv. UVA1</strain>
    </source>
</reference>
<comment type="caution">
    <text evidence="4">The sequence shown here is derived from an EMBL/GenBank/DDBJ whole genome shotgun (WGS) entry which is preliminary data.</text>
</comment>
<dbReference type="Gene3D" id="1.10.238.200">
    <property type="entry name" value="Cullin, PONY binding domain"/>
    <property type="match status" value="1"/>
</dbReference>
<feature type="domain" description="DCUN1" evidence="3">
    <location>
        <begin position="35"/>
        <end position="226"/>
    </location>
</feature>
<comment type="function">
    <text evidence="1">Neddylation of cullins play an essential role in the regulation of SCF-type complexes activity.</text>
</comment>
<gene>
    <name evidence="4" type="ORF">STAS_13473</name>
</gene>
<evidence type="ECO:0000256" key="1">
    <source>
        <dbReference type="RuleBase" id="RU410713"/>
    </source>
</evidence>
<dbReference type="Proteomes" id="UP000325081">
    <property type="component" value="Unassembled WGS sequence"/>
</dbReference>
<sequence>MTRASKRKSDVQNTASAKTARSDSVRSASSKASAKGYQRIDEIFNKYADKTSGLIEPEGIEALCSDLEVDYTDIRILMLAWKMNAEKQGYFTQDEWRRGLKALKVDNINKLKKSLPALKKEALKSVNFEVFYTFAFSYCLTEEKQKCLDIESACMLIDLVLGFQYRAQVDSFIKFLKIQSDYKVMNMDQWTNFHRFCKEISFPDLQNYDSCEAWPLLLDNFVDWLKEEAA</sequence>
<proteinExistence type="predicted"/>